<dbReference type="OrthoDB" id="5390558at2759"/>
<dbReference type="EMBL" id="JAANQT010001836">
    <property type="protein sequence ID" value="KAG1303838.1"/>
    <property type="molecule type" value="Genomic_DNA"/>
</dbReference>
<proteinExistence type="predicted"/>
<evidence type="ECO:0000313" key="3">
    <source>
        <dbReference type="EMBL" id="KAG1303838.1"/>
    </source>
</evidence>
<keyword evidence="4" id="KW-1185">Reference proteome</keyword>
<evidence type="ECO:0000313" key="4">
    <source>
        <dbReference type="Proteomes" id="UP000716291"/>
    </source>
</evidence>
<protein>
    <recommendedName>
        <fullName evidence="2">Hyaluronan/mRNA-binding protein domain-containing protein</fullName>
    </recommendedName>
</protein>
<dbReference type="InterPro" id="IPR006861">
    <property type="entry name" value="HABP4_PAIRBP1-bd"/>
</dbReference>
<comment type="caution">
    <text evidence="3">The sequence shown here is derived from an EMBL/GenBank/DDBJ whole genome shotgun (WGS) entry which is preliminary data.</text>
</comment>
<dbReference type="GO" id="GO:0003723">
    <property type="term" value="F:RNA binding"/>
    <property type="evidence" value="ECO:0007669"/>
    <property type="project" value="InterPro"/>
</dbReference>
<dbReference type="PANTHER" id="PTHR12299:SF17">
    <property type="entry name" value="AT19571P-RELATED"/>
    <property type="match status" value="1"/>
</dbReference>
<dbReference type="Proteomes" id="UP000716291">
    <property type="component" value="Unassembled WGS sequence"/>
</dbReference>
<evidence type="ECO:0000256" key="1">
    <source>
        <dbReference type="SAM" id="MobiDB-lite"/>
    </source>
</evidence>
<sequence length="274" mass="30814">MSSANRFAALLGDENTEVDKLGNVKPAEKKESDHPPTRREQRRTNQKRVPAVSPPSRRERTNKKEVVGQPALEENNNVANKFGVIDNEKRERYALWKEGRNKVHDRHSRTGIFDNEKKTTMGWGEAGTAELQGANDVLDPKDPDAPESNRFNADEAAEENFKTLDQYLKEKKDVHVPTLQPRKPNEGSDDSQWKDAVALQKEEDNYFIGKEEAGSKSKNKSKKGKVYLEIDQPAHRSGGRNQGGRNYRGRQHAKRGEQASLNLSDVSAFPTLGA</sequence>
<dbReference type="InterPro" id="IPR039764">
    <property type="entry name" value="HABP4/SERBP1-like"/>
</dbReference>
<dbReference type="AlphaFoldDB" id="A0A9P7BNE2"/>
<organism evidence="3 4">
    <name type="scientific">Rhizopus oryzae</name>
    <name type="common">Mucormycosis agent</name>
    <name type="synonym">Rhizopus arrhizus var. delemar</name>
    <dbReference type="NCBI Taxonomy" id="64495"/>
    <lineage>
        <taxon>Eukaryota</taxon>
        <taxon>Fungi</taxon>
        <taxon>Fungi incertae sedis</taxon>
        <taxon>Mucoromycota</taxon>
        <taxon>Mucoromycotina</taxon>
        <taxon>Mucoromycetes</taxon>
        <taxon>Mucorales</taxon>
        <taxon>Mucorineae</taxon>
        <taxon>Rhizopodaceae</taxon>
        <taxon>Rhizopus</taxon>
    </lineage>
</organism>
<feature type="region of interest" description="Disordered" evidence="1">
    <location>
        <begin position="101"/>
        <end position="274"/>
    </location>
</feature>
<dbReference type="PANTHER" id="PTHR12299">
    <property type="entry name" value="HYALURONIC ACID-BINDING PROTEIN 4"/>
    <property type="match status" value="1"/>
</dbReference>
<dbReference type="GO" id="GO:0005737">
    <property type="term" value="C:cytoplasm"/>
    <property type="evidence" value="ECO:0007669"/>
    <property type="project" value="TreeGrafter"/>
</dbReference>
<dbReference type="Gene3D" id="6.10.140.1040">
    <property type="match status" value="1"/>
</dbReference>
<dbReference type="SMART" id="SM01233">
    <property type="entry name" value="HABP4_PAI-RBP1"/>
    <property type="match status" value="1"/>
</dbReference>
<name>A0A9P7BNE2_RHIOR</name>
<feature type="region of interest" description="Disordered" evidence="1">
    <location>
        <begin position="1"/>
        <end position="75"/>
    </location>
</feature>
<gene>
    <name evidence="3" type="ORF">G6F64_009724</name>
</gene>
<feature type="compositionally biased region" description="Basic and acidic residues" evidence="1">
    <location>
        <begin position="17"/>
        <end position="43"/>
    </location>
</feature>
<feature type="compositionally biased region" description="Basic and acidic residues" evidence="1">
    <location>
        <begin position="159"/>
        <end position="175"/>
    </location>
</feature>
<dbReference type="GO" id="GO:0005634">
    <property type="term" value="C:nucleus"/>
    <property type="evidence" value="ECO:0007669"/>
    <property type="project" value="TreeGrafter"/>
</dbReference>
<evidence type="ECO:0000259" key="2">
    <source>
        <dbReference type="SMART" id="SM01233"/>
    </source>
</evidence>
<feature type="compositionally biased region" description="Basic and acidic residues" evidence="1">
    <location>
        <begin position="56"/>
        <end position="66"/>
    </location>
</feature>
<feature type="compositionally biased region" description="Basic and acidic residues" evidence="1">
    <location>
        <begin position="200"/>
        <end position="215"/>
    </location>
</feature>
<accession>A0A9P7BNE2</accession>
<reference evidence="3" key="1">
    <citation type="journal article" date="2020" name="Microb. Genom.">
        <title>Genetic diversity of clinical and environmental Mucorales isolates obtained from an investigation of mucormycosis cases among solid organ transplant recipients.</title>
        <authorList>
            <person name="Nguyen M.H."/>
            <person name="Kaul D."/>
            <person name="Muto C."/>
            <person name="Cheng S.J."/>
            <person name="Richter R.A."/>
            <person name="Bruno V.M."/>
            <person name="Liu G."/>
            <person name="Beyhan S."/>
            <person name="Sundermann A.J."/>
            <person name="Mounaud S."/>
            <person name="Pasculle A.W."/>
            <person name="Nierman W.C."/>
            <person name="Driscoll E."/>
            <person name="Cumbie R."/>
            <person name="Clancy C.J."/>
            <person name="Dupont C.L."/>
        </authorList>
    </citation>
    <scope>NUCLEOTIDE SEQUENCE</scope>
    <source>
        <strain evidence="3">GL11</strain>
    </source>
</reference>
<feature type="domain" description="Hyaluronan/mRNA-binding protein" evidence="2">
    <location>
        <begin position="100"/>
        <end position="187"/>
    </location>
</feature>